<dbReference type="Gene3D" id="3.40.190.10">
    <property type="entry name" value="Periplasmic binding protein-like II"/>
    <property type="match status" value="2"/>
</dbReference>
<dbReference type="InterPro" id="IPR006059">
    <property type="entry name" value="SBP"/>
</dbReference>
<feature type="transmembrane region" description="Helical" evidence="2">
    <location>
        <begin position="12"/>
        <end position="33"/>
    </location>
</feature>
<keyword evidence="2" id="KW-0812">Transmembrane</keyword>
<evidence type="ECO:0000313" key="3">
    <source>
        <dbReference type="EMBL" id="PRX21970.1"/>
    </source>
</evidence>
<dbReference type="AlphaFoldDB" id="A0A2T0KF14"/>
<dbReference type="RefSeq" id="WP_170153856.1">
    <property type="nucleotide sequence ID" value="NZ_BOMO01000035.1"/>
</dbReference>
<gene>
    <name evidence="3" type="ORF">CLV67_105147</name>
</gene>
<evidence type="ECO:0000256" key="1">
    <source>
        <dbReference type="SAM" id="MobiDB-lite"/>
    </source>
</evidence>
<dbReference type="EMBL" id="PVMZ01000005">
    <property type="protein sequence ID" value="PRX21970.1"/>
    <property type="molecule type" value="Genomic_DNA"/>
</dbReference>
<organism evidence="3 4">
    <name type="scientific">Actinoplanes italicus</name>
    <dbReference type="NCBI Taxonomy" id="113567"/>
    <lineage>
        <taxon>Bacteria</taxon>
        <taxon>Bacillati</taxon>
        <taxon>Actinomycetota</taxon>
        <taxon>Actinomycetes</taxon>
        <taxon>Micromonosporales</taxon>
        <taxon>Micromonosporaceae</taxon>
        <taxon>Actinoplanes</taxon>
    </lineage>
</organism>
<feature type="region of interest" description="Disordered" evidence="1">
    <location>
        <begin position="416"/>
        <end position="436"/>
    </location>
</feature>
<reference evidence="3 4" key="1">
    <citation type="submission" date="2018-03" db="EMBL/GenBank/DDBJ databases">
        <title>Genomic Encyclopedia of Archaeal and Bacterial Type Strains, Phase II (KMG-II): from individual species to whole genera.</title>
        <authorList>
            <person name="Goeker M."/>
        </authorList>
    </citation>
    <scope>NUCLEOTIDE SEQUENCE [LARGE SCALE GENOMIC DNA]</scope>
    <source>
        <strain evidence="3 4">DSM 43146</strain>
    </source>
</reference>
<dbReference type="SUPFAM" id="SSF53850">
    <property type="entry name" value="Periplasmic binding protein-like II"/>
    <property type="match status" value="1"/>
</dbReference>
<sequence length="436" mass="46940">MSIDVRRSPGWLPPLVAVLMIGALVAGTAPAVLDGLRDAPAELVIVSGVEDGEGGARQAVIDLWNQSHPDKRARIELVAGSADEQHGAMVRFAKGEEDVKADILNLDVTAVAEFAEFGYIAEWPAGEAPRRVLADLMAKPRESCYYDGRLWGLPFNSDAGVLFARRSLLVPTPATTPTAFSWDEISGQQPAQGSTQLSAAYAGQLDGYEGLTVNAVEALWAAEPARARPAPLGVPTDPGVWSAAVNRLYGQSGERVIDPSSTTYRETGTSDQFLRKKIVFMRNWPVAYRSLVEASDQSAAVAAADIVMTPLPGPAVLGGQNLAVVAGSTRGDDARELIEFLAGEPSQRLLMQIGGFAAATGATYDRPEIKAAHPYAETIRSAIATSRQRPQTPYYPRFSEELRRIVTEIRAKRDRAVPEDLEQRLTDAAEGRLPPR</sequence>
<name>A0A2T0KF14_9ACTN</name>
<protein>
    <submittedName>
        <fullName evidence="3">Carbohydrate ABC transporter substrate-binding protein (CUT1 family)</fullName>
    </submittedName>
</protein>
<keyword evidence="2" id="KW-0472">Membrane</keyword>
<keyword evidence="4" id="KW-1185">Reference proteome</keyword>
<dbReference type="Pfam" id="PF13416">
    <property type="entry name" value="SBP_bac_8"/>
    <property type="match status" value="1"/>
</dbReference>
<feature type="compositionally biased region" description="Basic and acidic residues" evidence="1">
    <location>
        <begin position="416"/>
        <end position="430"/>
    </location>
</feature>
<comment type="caution">
    <text evidence="3">The sequence shown here is derived from an EMBL/GenBank/DDBJ whole genome shotgun (WGS) entry which is preliminary data.</text>
</comment>
<keyword evidence="2" id="KW-1133">Transmembrane helix</keyword>
<dbReference type="Proteomes" id="UP000239415">
    <property type="component" value="Unassembled WGS sequence"/>
</dbReference>
<evidence type="ECO:0000313" key="4">
    <source>
        <dbReference type="Proteomes" id="UP000239415"/>
    </source>
</evidence>
<evidence type="ECO:0000256" key="2">
    <source>
        <dbReference type="SAM" id="Phobius"/>
    </source>
</evidence>
<accession>A0A2T0KF14</accession>
<proteinExistence type="predicted"/>